<dbReference type="InterPro" id="IPR011021">
    <property type="entry name" value="Arrestin-like_N"/>
</dbReference>
<sequence length="298" mass="33935">LRTKVECKTPGKDSLLTSRLMNLAFWGDQFNAYSSVSVYCRLVCAFRYGPEDMEVCGLKFQRDLFVKVIQIYPPPPEGKPKTQTKMQERLIKKFGDNAYPFNFQVILPSWVKPTVLYSPRSSGTINISCCGVDFQILAFCAKSLSIDEKISKSSVNLVIRKVQFAPDKPTFHPMAKTIRHFLMSDEPIHLEVSLDKEIYYHNEPIQVSVDVMNYSNKTVKKIKITGKDKNCILRDKTEYTLLPLIENNREKHGVALDGKIKDEDTQLASSTILKEGIEREVWGILVSYKVKVKLVVSG</sequence>
<dbReference type="PRINTS" id="PR00309">
    <property type="entry name" value="ARRESTIN"/>
</dbReference>
<reference evidence="4" key="2">
    <citation type="journal article" date="2007" name="PLoS Biol.">
        <title>Survey sequencing and comparative analysis of the elephant shark (Callorhinchus milii) genome.</title>
        <authorList>
            <person name="Venkatesh B."/>
            <person name="Kirkness E.F."/>
            <person name="Loh Y.H."/>
            <person name="Halpern A.L."/>
            <person name="Lee A.P."/>
            <person name="Johnson J."/>
            <person name="Dandona N."/>
            <person name="Viswanathan L.D."/>
            <person name="Tay A."/>
            <person name="Venter J.C."/>
            <person name="Strausberg R.L."/>
            <person name="Brenner S."/>
        </authorList>
    </citation>
    <scope>NUCLEOTIDE SEQUENCE [LARGE SCALE GENOMIC DNA]</scope>
</reference>
<name>A0A4W3I1K8_CALMI</name>
<dbReference type="SUPFAM" id="SSF81296">
    <property type="entry name" value="E set domains"/>
    <property type="match status" value="2"/>
</dbReference>
<dbReference type="InterPro" id="IPR014752">
    <property type="entry name" value="Arrestin-like_C"/>
</dbReference>
<dbReference type="Ensembl" id="ENSCMIT00000022970.1">
    <property type="protein sequence ID" value="ENSCMIP00000022582.1"/>
    <property type="gene ID" value="ENSCMIG00000010163.1"/>
</dbReference>
<evidence type="ECO:0000259" key="2">
    <source>
        <dbReference type="SMART" id="SM01017"/>
    </source>
</evidence>
<dbReference type="GO" id="GO:0001917">
    <property type="term" value="C:photoreceptor inner segment"/>
    <property type="evidence" value="ECO:0007669"/>
    <property type="project" value="TreeGrafter"/>
</dbReference>
<dbReference type="Gene3D" id="2.60.40.640">
    <property type="match status" value="2"/>
</dbReference>
<proteinExistence type="inferred from homology"/>
<reference evidence="3" key="5">
    <citation type="submission" date="2025-09" db="UniProtKB">
        <authorList>
            <consortium name="Ensembl"/>
        </authorList>
    </citation>
    <scope>IDENTIFICATION</scope>
</reference>
<comment type="similarity">
    <text evidence="1">Belongs to the arrestin family.</text>
</comment>
<evidence type="ECO:0000256" key="1">
    <source>
        <dbReference type="ARBA" id="ARBA00005298"/>
    </source>
</evidence>
<dbReference type="OMA" id="ETQDGCP"/>
<protein>
    <recommendedName>
        <fullName evidence="2">Arrestin C-terminal-like domain-containing protein</fullName>
    </recommendedName>
</protein>
<dbReference type="AlphaFoldDB" id="A0A4W3I1K8"/>
<dbReference type="SMART" id="SM01017">
    <property type="entry name" value="Arrestin_C"/>
    <property type="match status" value="1"/>
</dbReference>
<dbReference type="Proteomes" id="UP000314986">
    <property type="component" value="Unassembled WGS sequence"/>
</dbReference>
<dbReference type="GO" id="GO:0001750">
    <property type="term" value="C:photoreceptor outer segment"/>
    <property type="evidence" value="ECO:0007669"/>
    <property type="project" value="TreeGrafter"/>
</dbReference>
<reference evidence="4" key="3">
    <citation type="journal article" date="2014" name="Nature">
        <title>Elephant shark genome provides unique insights into gnathostome evolution.</title>
        <authorList>
            <consortium name="International Elephant Shark Genome Sequencing Consortium"/>
            <person name="Venkatesh B."/>
            <person name="Lee A.P."/>
            <person name="Ravi V."/>
            <person name="Maurya A.K."/>
            <person name="Lian M.M."/>
            <person name="Swann J.B."/>
            <person name="Ohta Y."/>
            <person name="Flajnik M.F."/>
            <person name="Sutoh Y."/>
            <person name="Kasahara M."/>
            <person name="Hoon S."/>
            <person name="Gangu V."/>
            <person name="Roy S.W."/>
            <person name="Irimia M."/>
            <person name="Korzh V."/>
            <person name="Kondrychyn I."/>
            <person name="Lim Z.W."/>
            <person name="Tay B.H."/>
            <person name="Tohari S."/>
            <person name="Kong K.W."/>
            <person name="Ho S."/>
            <person name="Lorente-Galdos B."/>
            <person name="Quilez J."/>
            <person name="Marques-Bonet T."/>
            <person name="Raney B.J."/>
            <person name="Ingham P.W."/>
            <person name="Tay A."/>
            <person name="Hillier L.W."/>
            <person name="Minx P."/>
            <person name="Boehm T."/>
            <person name="Wilson R.K."/>
            <person name="Brenner S."/>
            <person name="Warren W.C."/>
        </authorList>
    </citation>
    <scope>NUCLEOTIDE SEQUENCE [LARGE SCALE GENOMIC DNA]</scope>
</reference>
<evidence type="ECO:0000313" key="3">
    <source>
        <dbReference type="Ensembl" id="ENSCMIP00000022582.1"/>
    </source>
</evidence>
<dbReference type="GO" id="GO:0002031">
    <property type="term" value="P:G protein-coupled receptor internalization"/>
    <property type="evidence" value="ECO:0007669"/>
    <property type="project" value="TreeGrafter"/>
</dbReference>
<reference evidence="4" key="1">
    <citation type="journal article" date="2006" name="Science">
        <title>Ancient noncoding elements conserved in the human genome.</title>
        <authorList>
            <person name="Venkatesh B."/>
            <person name="Kirkness E.F."/>
            <person name="Loh Y.H."/>
            <person name="Halpern A.L."/>
            <person name="Lee A.P."/>
            <person name="Johnson J."/>
            <person name="Dandona N."/>
            <person name="Viswanathan L.D."/>
            <person name="Tay A."/>
            <person name="Venter J.C."/>
            <person name="Strausberg R.L."/>
            <person name="Brenner S."/>
        </authorList>
    </citation>
    <scope>NUCLEOTIDE SEQUENCE [LARGE SCALE GENOMIC DNA]</scope>
</reference>
<dbReference type="InterPro" id="IPR000698">
    <property type="entry name" value="Arrestin"/>
</dbReference>
<reference evidence="3" key="4">
    <citation type="submission" date="2025-08" db="UniProtKB">
        <authorList>
            <consortium name="Ensembl"/>
        </authorList>
    </citation>
    <scope>IDENTIFICATION</scope>
</reference>
<dbReference type="PANTHER" id="PTHR11792">
    <property type="entry name" value="ARRESTIN"/>
    <property type="match status" value="1"/>
</dbReference>
<dbReference type="Pfam" id="PF02752">
    <property type="entry name" value="Arrestin_C"/>
    <property type="match status" value="1"/>
</dbReference>
<dbReference type="GO" id="GO:0001664">
    <property type="term" value="F:G protein-coupled receptor binding"/>
    <property type="evidence" value="ECO:0007669"/>
    <property type="project" value="TreeGrafter"/>
</dbReference>
<evidence type="ECO:0000313" key="4">
    <source>
        <dbReference type="Proteomes" id="UP000314986"/>
    </source>
</evidence>
<dbReference type="STRING" id="7868.ENSCMIP00000022582"/>
<dbReference type="Gene3D" id="2.60.40.840">
    <property type="match status" value="1"/>
</dbReference>
<organism evidence="3 4">
    <name type="scientific">Callorhinchus milii</name>
    <name type="common">Ghost shark</name>
    <dbReference type="NCBI Taxonomy" id="7868"/>
    <lineage>
        <taxon>Eukaryota</taxon>
        <taxon>Metazoa</taxon>
        <taxon>Chordata</taxon>
        <taxon>Craniata</taxon>
        <taxon>Vertebrata</taxon>
        <taxon>Chondrichthyes</taxon>
        <taxon>Holocephali</taxon>
        <taxon>Chimaeriformes</taxon>
        <taxon>Callorhinchidae</taxon>
        <taxon>Callorhinchus</taxon>
    </lineage>
</organism>
<dbReference type="GeneTree" id="ENSGT00950000182887"/>
<dbReference type="Pfam" id="PF00339">
    <property type="entry name" value="Arrestin_N"/>
    <property type="match status" value="1"/>
</dbReference>
<dbReference type="PANTHER" id="PTHR11792:SF17">
    <property type="entry name" value="KURTZ ARRESTIN"/>
    <property type="match status" value="1"/>
</dbReference>
<dbReference type="InParanoid" id="A0A4W3I1K8"/>
<accession>A0A4W3I1K8</accession>
<dbReference type="GO" id="GO:0007165">
    <property type="term" value="P:signal transduction"/>
    <property type="evidence" value="ECO:0007669"/>
    <property type="project" value="InterPro"/>
</dbReference>
<dbReference type="InterPro" id="IPR014756">
    <property type="entry name" value="Ig_E-set"/>
</dbReference>
<feature type="domain" description="Arrestin C-terminal-like" evidence="2">
    <location>
        <begin position="184"/>
        <end position="298"/>
    </location>
</feature>
<dbReference type="InterPro" id="IPR011022">
    <property type="entry name" value="Arrestin_C-like"/>
</dbReference>
<dbReference type="InterPro" id="IPR014753">
    <property type="entry name" value="Arrestin_N"/>
</dbReference>
<keyword evidence="4" id="KW-1185">Reference proteome</keyword>